<evidence type="ECO:0000256" key="1">
    <source>
        <dbReference type="SAM" id="MobiDB-lite"/>
    </source>
</evidence>
<dbReference type="Proteomes" id="UP001595555">
    <property type="component" value="Unassembled WGS sequence"/>
</dbReference>
<name>A0ABV7FDL7_9GAMM</name>
<reference evidence="3" key="1">
    <citation type="journal article" date="2019" name="Int. J. Syst. Evol. Microbiol.">
        <title>The Global Catalogue of Microorganisms (GCM) 10K type strain sequencing project: providing services to taxonomists for standard genome sequencing and annotation.</title>
        <authorList>
            <consortium name="The Broad Institute Genomics Platform"/>
            <consortium name="The Broad Institute Genome Sequencing Center for Infectious Disease"/>
            <person name="Wu L."/>
            <person name="Ma J."/>
        </authorList>
    </citation>
    <scope>NUCLEOTIDE SEQUENCE [LARGE SCALE GENOMIC DNA]</scope>
    <source>
        <strain evidence="3">KCTC 52237</strain>
    </source>
</reference>
<feature type="compositionally biased region" description="Low complexity" evidence="1">
    <location>
        <begin position="30"/>
        <end position="40"/>
    </location>
</feature>
<protein>
    <submittedName>
        <fullName evidence="2">Uncharacterized protein</fullName>
    </submittedName>
</protein>
<evidence type="ECO:0000313" key="2">
    <source>
        <dbReference type="EMBL" id="MFC3114823.1"/>
    </source>
</evidence>
<dbReference type="RefSeq" id="WP_378116512.1">
    <property type="nucleotide sequence ID" value="NZ_JBHRTF010000002.1"/>
</dbReference>
<evidence type="ECO:0000313" key="3">
    <source>
        <dbReference type="Proteomes" id="UP001595555"/>
    </source>
</evidence>
<organism evidence="2 3">
    <name type="scientific">Cellvibrio fontiphilus</name>
    <dbReference type="NCBI Taxonomy" id="1815559"/>
    <lineage>
        <taxon>Bacteria</taxon>
        <taxon>Pseudomonadati</taxon>
        <taxon>Pseudomonadota</taxon>
        <taxon>Gammaproteobacteria</taxon>
        <taxon>Cellvibrionales</taxon>
        <taxon>Cellvibrionaceae</taxon>
        <taxon>Cellvibrio</taxon>
    </lineage>
</organism>
<keyword evidence="3" id="KW-1185">Reference proteome</keyword>
<sequence length="48" mass="5538">MHNNSQPLTDYTYKLLKDMKARRVGEKRMAATQQTPAAQPRVVEAQHQ</sequence>
<accession>A0ABV7FDL7</accession>
<dbReference type="EMBL" id="JBHRTF010000002">
    <property type="protein sequence ID" value="MFC3114823.1"/>
    <property type="molecule type" value="Genomic_DNA"/>
</dbReference>
<comment type="caution">
    <text evidence="2">The sequence shown here is derived from an EMBL/GenBank/DDBJ whole genome shotgun (WGS) entry which is preliminary data.</text>
</comment>
<proteinExistence type="predicted"/>
<gene>
    <name evidence="2" type="ORF">ACFODX_04575</name>
</gene>
<feature type="region of interest" description="Disordered" evidence="1">
    <location>
        <begin position="24"/>
        <end position="48"/>
    </location>
</feature>